<feature type="transmembrane region" description="Helical" evidence="1">
    <location>
        <begin position="74"/>
        <end position="91"/>
    </location>
</feature>
<dbReference type="EMBL" id="LKAM01000006">
    <property type="protein sequence ID" value="KUM47879.1"/>
    <property type="molecule type" value="Genomic_DNA"/>
</dbReference>
<gene>
    <name evidence="2" type="ORF">ABT39_MTgene4873</name>
</gene>
<keyword evidence="2" id="KW-0496">Mitochondrion</keyword>
<keyword evidence="1" id="KW-0472">Membrane</keyword>
<organism evidence="2">
    <name type="scientific">Picea glauca</name>
    <name type="common">White spruce</name>
    <name type="synonym">Pinus glauca</name>
    <dbReference type="NCBI Taxonomy" id="3330"/>
    <lineage>
        <taxon>Eukaryota</taxon>
        <taxon>Viridiplantae</taxon>
        <taxon>Streptophyta</taxon>
        <taxon>Embryophyta</taxon>
        <taxon>Tracheophyta</taxon>
        <taxon>Spermatophyta</taxon>
        <taxon>Pinopsida</taxon>
        <taxon>Pinidae</taxon>
        <taxon>Conifers I</taxon>
        <taxon>Pinales</taxon>
        <taxon>Pinaceae</taxon>
        <taxon>Picea</taxon>
    </lineage>
</organism>
<dbReference type="AlphaFoldDB" id="A0A101LYT4"/>
<geneLocation type="mitochondrion" evidence="2"/>
<comment type="caution">
    <text evidence="2">The sequence shown here is derived from an EMBL/GenBank/DDBJ whole genome shotgun (WGS) entry which is preliminary data.</text>
</comment>
<evidence type="ECO:0000256" key="1">
    <source>
        <dbReference type="SAM" id="Phobius"/>
    </source>
</evidence>
<reference evidence="2" key="1">
    <citation type="journal article" date="2015" name="Genome Biol. Evol.">
        <title>Organellar Genomes of White Spruce (Picea glauca): Assembly and Annotation.</title>
        <authorList>
            <person name="Jackman S.D."/>
            <person name="Warren R.L."/>
            <person name="Gibb E.A."/>
            <person name="Vandervalk B.P."/>
            <person name="Mohamadi H."/>
            <person name="Chu J."/>
            <person name="Raymond A."/>
            <person name="Pleasance S."/>
            <person name="Coope R."/>
            <person name="Wildung M.R."/>
            <person name="Ritland C.E."/>
            <person name="Bousquet J."/>
            <person name="Jones S.J."/>
            <person name="Bohlmann J."/>
            <person name="Birol I."/>
        </authorList>
    </citation>
    <scope>NUCLEOTIDE SEQUENCE [LARGE SCALE GENOMIC DNA]</scope>
    <source>
        <tissue evidence="2">Flushing bud</tissue>
    </source>
</reference>
<keyword evidence="1" id="KW-1133">Transmembrane helix</keyword>
<evidence type="ECO:0000313" key="2">
    <source>
        <dbReference type="EMBL" id="KUM47879.1"/>
    </source>
</evidence>
<protein>
    <submittedName>
        <fullName evidence="2">Uncharacterized protein</fullName>
    </submittedName>
</protein>
<keyword evidence="1" id="KW-0812">Transmembrane</keyword>
<name>A0A101LYT4_PICGL</name>
<sequence length="93" mass="10386">MGVDVSGLIHFSSSLCRRQLEPMYVRAGDYSIHTFTQRFGCMSVSQLVCICLHPSHPHIITPERSCMSFMRSSLTSIILLLVIYATISIPIPS</sequence>
<proteinExistence type="predicted"/>
<accession>A0A101LYT4</accession>